<evidence type="ECO:0000256" key="1">
    <source>
        <dbReference type="ARBA" id="ARBA00010457"/>
    </source>
</evidence>
<organism evidence="5 6">
    <name type="scientific">Planomicrobium soli</name>
    <dbReference type="NCBI Taxonomy" id="1176648"/>
    <lineage>
        <taxon>Bacteria</taxon>
        <taxon>Bacillati</taxon>
        <taxon>Bacillota</taxon>
        <taxon>Bacilli</taxon>
        <taxon>Bacillales</taxon>
        <taxon>Caryophanaceae</taxon>
        <taxon>Planomicrobium</taxon>
    </lineage>
</organism>
<reference evidence="5 6" key="1">
    <citation type="submission" date="2018-03" db="EMBL/GenBank/DDBJ databases">
        <title>Genomic Encyclopedia of Type Strains, Phase III (KMG-III): the genomes of soil and plant-associated and newly described type strains.</title>
        <authorList>
            <person name="Whitman W."/>
        </authorList>
    </citation>
    <scope>NUCLEOTIDE SEQUENCE [LARGE SCALE GENOMIC DNA]</scope>
    <source>
        <strain evidence="5 6">CGMCC 1.12259</strain>
    </source>
</reference>
<dbReference type="InterPro" id="IPR036423">
    <property type="entry name" value="SOD-like_Cu/Zn_dom_sf"/>
</dbReference>
<dbReference type="Gene3D" id="2.60.40.200">
    <property type="entry name" value="Superoxide dismutase, copper/zinc binding domain"/>
    <property type="match status" value="1"/>
</dbReference>
<feature type="domain" description="Superoxide dismutase copper/zinc binding" evidence="4">
    <location>
        <begin position="88"/>
        <end position="186"/>
    </location>
</feature>
<evidence type="ECO:0000256" key="3">
    <source>
        <dbReference type="SAM" id="SignalP"/>
    </source>
</evidence>
<comment type="caution">
    <text evidence="5">The sequence shown here is derived from an EMBL/GenBank/DDBJ whole genome shotgun (WGS) entry which is preliminary data.</text>
</comment>
<keyword evidence="3" id="KW-0732">Signal</keyword>
<evidence type="ECO:0000313" key="6">
    <source>
        <dbReference type="Proteomes" id="UP000242682"/>
    </source>
</evidence>
<gene>
    <name evidence="5" type="ORF">B0H99_10986</name>
</gene>
<sequence length="199" mass="20912">MKRWPMLSIALAFLLVLSACGNGSTNTGSSEPTTETDEATEVEDEKMDEGEENPPNGEEAEDNQDEGSSEDLLMATVEMLDTDGDAIGTAELTAESDGVGLALNLENLESGMHGIQFHDAGKYEVPDFESAGEPFAGTMQTIEVGNDGTSKDEFVVNDATMKTDEENSLLKPGGTALVVYAGDDASECIACGIVTGETQ</sequence>
<feature type="signal peptide" evidence="3">
    <location>
        <begin position="1"/>
        <end position="21"/>
    </location>
</feature>
<name>A0A2P8GK74_9BACL</name>
<dbReference type="EMBL" id="PYAT01000009">
    <property type="protein sequence ID" value="PSL34359.1"/>
    <property type="molecule type" value="Genomic_DNA"/>
</dbReference>
<evidence type="ECO:0000259" key="4">
    <source>
        <dbReference type="Pfam" id="PF00080"/>
    </source>
</evidence>
<feature type="compositionally biased region" description="Acidic residues" evidence="2">
    <location>
        <begin position="34"/>
        <end position="68"/>
    </location>
</feature>
<comment type="similarity">
    <text evidence="1">Belongs to the Cu-Zn superoxide dismutase family.</text>
</comment>
<dbReference type="GO" id="GO:0046872">
    <property type="term" value="F:metal ion binding"/>
    <property type="evidence" value="ECO:0007669"/>
    <property type="project" value="InterPro"/>
</dbReference>
<proteinExistence type="inferred from homology"/>
<dbReference type="PROSITE" id="PS51257">
    <property type="entry name" value="PROKAR_LIPOPROTEIN"/>
    <property type="match status" value="1"/>
</dbReference>
<dbReference type="AlphaFoldDB" id="A0A2P8GK74"/>
<dbReference type="RefSeq" id="WP_106534004.1">
    <property type="nucleotide sequence ID" value="NZ_PYAT01000009.1"/>
</dbReference>
<feature type="region of interest" description="Disordered" evidence="2">
    <location>
        <begin position="22"/>
        <end position="68"/>
    </location>
</feature>
<dbReference type="GO" id="GO:0006801">
    <property type="term" value="P:superoxide metabolic process"/>
    <property type="evidence" value="ECO:0007669"/>
    <property type="project" value="InterPro"/>
</dbReference>
<protein>
    <submittedName>
        <fullName evidence="5">Cu-Zn family superoxide dismutase</fullName>
    </submittedName>
</protein>
<accession>A0A2P8GK74</accession>
<dbReference type="InterPro" id="IPR001424">
    <property type="entry name" value="SOD_Cu_Zn_dom"/>
</dbReference>
<evidence type="ECO:0000256" key="2">
    <source>
        <dbReference type="SAM" id="MobiDB-lite"/>
    </source>
</evidence>
<feature type="chain" id="PRO_5038851900" evidence="3">
    <location>
        <begin position="22"/>
        <end position="199"/>
    </location>
</feature>
<dbReference type="Proteomes" id="UP000242682">
    <property type="component" value="Unassembled WGS sequence"/>
</dbReference>
<evidence type="ECO:0000313" key="5">
    <source>
        <dbReference type="EMBL" id="PSL34359.1"/>
    </source>
</evidence>
<dbReference type="OrthoDB" id="9792957at2"/>
<dbReference type="Pfam" id="PF00080">
    <property type="entry name" value="Sod_Cu"/>
    <property type="match status" value="1"/>
</dbReference>
<keyword evidence="6" id="KW-1185">Reference proteome</keyword>
<dbReference type="SUPFAM" id="SSF49329">
    <property type="entry name" value="Cu,Zn superoxide dismutase-like"/>
    <property type="match status" value="1"/>
</dbReference>